<keyword evidence="1" id="KW-0472">Membrane</keyword>
<proteinExistence type="predicted"/>
<evidence type="ECO:0000313" key="2">
    <source>
        <dbReference type="EMBL" id="CAI3984144.1"/>
    </source>
</evidence>
<comment type="caution">
    <text evidence="2">The sequence shown here is derived from an EMBL/GenBank/DDBJ whole genome shotgun (WGS) entry which is preliminary data.</text>
</comment>
<accession>A0A9P1C2Y9</accession>
<dbReference type="AlphaFoldDB" id="A0A9P1C2Y9"/>
<name>A0A9P1C2Y9_9DINO</name>
<protein>
    <submittedName>
        <fullName evidence="2">Uncharacterized protein</fullName>
    </submittedName>
</protein>
<evidence type="ECO:0000313" key="4">
    <source>
        <dbReference type="Proteomes" id="UP001152797"/>
    </source>
</evidence>
<reference evidence="3" key="2">
    <citation type="submission" date="2024-04" db="EMBL/GenBank/DDBJ databases">
        <authorList>
            <person name="Chen Y."/>
            <person name="Shah S."/>
            <person name="Dougan E. K."/>
            <person name="Thang M."/>
            <person name="Chan C."/>
        </authorList>
    </citation>
    <scope>NUCLEOTIDE SEQUENCE [LARGE SCALE GENOMIC DNA]</scope>
</reference>
<gene>
    <name evidence="2" type="ORF">C1SCF055_LOCUS11694</name>
</gene>
<keyword evidence="1" id="KW-0812">Transmembrane</keyword>
<evidence type="ECO:0000313" key="3">
    <source>
        <dbReference type="EMBL" id="CAL1137519.1"/>
    </source>
</evidence>
<dbReference type="EMBL" id="CAMXCT010000865">
    <property type="protein sequence ID" value="CAI3984144.1"/>
    <property type="molecule type" value="Genomic_DNA"/>
</dbReference>
<dbReference type="Proteomes" id="UP001152797">
    <property type="component" value="Unassembled WGS sequence"/>
</dbReference>
<keyword evidence="1" id="KW-1133">Transmembrane helix</keyword>
<feature type="transmembrane region" description="Helical" evidence="1">
    <location>
        <begin position="76"/>
        <end position="98"/>
    </location>
</feature>
<dbReference type="EMBL" id="CAMXCT020000865">
    <property type="protein sequence ID" value="CAL1137519.1"/>
    <property type="molecule type" value="Genomic_DNA"/>
</dbReference>
<keyword evidence="4" id="KW-1185">Reference proteome</keyword>
<evidence type="ECO:0000256" key="1">
    <source>
        <dbReference type="SAM" id="Phobius"/>
    </source>
</evidence>
<dbReference type="EMBL" id="CAMXCT030000865">
    <property type="protein sequence ID" value="CAL4771456.1"/>
    <property type="molecule type" value="Genomic_DNA"/>
</dbReference>
<sequence length="116" mass="11657">MSCLFDNIVGKSTKVTKEEIEKIFAEAVEFGTHVGLAGGGATFVAAAAATTEVAAGGIWGWMGYTTAVAAYSTTGAAAVAGTVALPLAAVAAGAYAFWKLQSGNSNRNDDSDETST</sequence>
<reference evidence="2" key="1">
    <citation type="submission" date="2022-10" db="EMBL/GenBank/DDBJ databases">
        <authorList>
            <person name="Chen Y."/>
            <person name="Dougan E. K."/>
            <person name="Chan C."/>
            <person name="Rhodes N."/>
            <person name="Thang M."/>
        </authorList>
    </citation>
    <scope>NUCLEOTIDE SEQUENCE</scope>
</reference>
<organism evidence="2">
    <name type="scientific">Cladocopium goreaui</name>
    <dbReference type="NCBI Taxonomy" id="2562237"/>
    <lineage>
        <taxon>Eukaryota</taxon>
        <taxon>Sar</taxon>
        <taxon>Alveolata</taxon>
        <taxon>Dinophyceae</taxon>
        <taxon>Suessiales</taxon>
        <taxon>Symbiodiniaceae</taxon>
        <taxon>Cladocopium</taxon>
    </lineage>
</organism>